<keyword evidence="2" id="KW-0378">Hydrolase</keyword>
<dbReference type="GO" id="GO:0004416">
    <property type="term" value="F:hydroxyacylglutathione hydrolase activity"/>
    <property type="evidence" value="ECO:0007669"/>
    <property type="project" value="UniProtKB-EC"/>
</dbReference>
<dbReference type="InterPro" id="IPR036866">
    <property type="entry name" value="RibonucZ/Hydroxyglut_hydro"/>
</dbReference>
<dbReference type="SUPFAM" id="SSF56281">
    <property type="entry name" value="Metallo-hydrolase/oxidoreductase"/>
    <property type="match status" value="1"/>
</dbReference>
<organism evidence="2">
    <name type="scientific">anaerobic digester metagenome</name>
    <dbReference type="NCBI Taxonomy" id="1263854"/>
    <lineage>
        <taxon>unclassified sequences</taxon>
        <taxon>metagenomes</taxon>
        <taxon>ecological metagenomes</taxon>
    </lineage>
</organism>
<dbReference type="SMART" id="SM00849">
    <property type="entry name" value="Lactamase_B"/>
    <property type="match status" value="1"/>
</dbReference>
<dbReference type="InterPro" id="IPR037482">
    <property type="entry name" value="ST1585_MBL-fold"/>
</dbReference>
<dbReference type="PANTHER" id="PTHR42951:SF22">
    <property type="entry name" value="METALLO BETA-LACTAMASE SUPERFAMILY LIPOPROTEIN"/>
    <property type="match status" value="1"/>
</dbReference>
<dbReference type="Pfam" id="PF00753">
    <property type="entry name" value="Lactamase_B"/>
    <property type="match status" value="1"/>
</dbReference>
<protein>
    <submittedName>
        <fullName evidence="2">Hydroxyacylglutathione hydrolase</fullName>
        <ecNumber evidence="2">3.1.2.6</ecNumber>
    </submittedName>
</protein>
<evidence type="ECO:0000259" key="1">
    <source>
        <dbReference type="SMART" id="SM00849"/>
    </source>
</evidence>
<dbReference type="InterPro" id="IPR050855">
    <property type="entry name" value="NDM-1-like"/>
</dbReference>
<proteinExistence type="predicted"/>
<reference evidence="2" key="1">
    <citation type="submission" date="2019-03" db="EMBL/GenBank/DDBJ databases">
        <authorList>
            <person name="Hao L."/>
        </authorList>
    </citation>
    <scope>NUCLEOTIDE SEQUENCE</scope>
</reference>
<dbReference type="AlphaFoldDB" id="A0A485M0D7"/>
<gene>
    <name evidence="2" type="primary">gloB</name>
    <name evidence="2" type="ORF">SCFA_2580002</name>
</gene>
<name>A0A485M0D7_9ZZZZ</name>
<evidence type="ECO:0000313" key="2">
    <source>
        <dbReference type="EMBL" id="VFU14642.1"/>
    </source>
</evidence>
<sequence>MSTVLNLGRQVHQIDVREQGRTERTSCYILDTKNVAIIETGAAPGIVYLLDALKSLEIAVQRVKYIIVTHIHLDHSGGAGQLARELPESQIIVHPRGARHLIDPSRLVAGARQLYGERFDEYFGEILPVPAERIHTPEDGETLELEEGRSLTIYHTPGHARHHIVVNDSAGKGLFSGDAVGSCYPALSRLIERDYILPLTPPSEFDPPTFVETLDRLSKLDVENIYFTHFGRAAGAQSIFPRVRELVVTFAEIGRSIFNSGGGTREIEAILWDLVLGELSQYGEIDRNHPFLKYLESDMELNAAGIVHYFQKMKKG</sequence>
<accession>A0A485M0D7</accession>
<dbReference type="EC" id="3.1.2.6" evidence="2"/>
<dbReference type="EMBL" id="CAADRN010000177">
    <property type="protein sequence ID" value="VFU14642.1"/>
    <property type="molecule type" value="Genomic_DNA"/>
</dbReference>
<dbReference type="CDD" id="cd07726">
    <property type="entry name" value="ST1585-like_MBL-fold"/>
    <property type="match status" value="1"/>
</dbReference>
<dbReference type="PANTHER" id="PTHR42951">
    <property type="entry name" value="METALLO-BETA-LACTAMASE DOMAIN-CONTAINING"/>
    <property type="match status" value="1"/>
</dbReference>
<feature type="domain" description="Metallo-beta-lactamase" evidence="1">
    <location>
        <begin position="24"/>
        <end position="229"/>
    </location>
</feature>
<dbReference type="InterPro" id="IPR001279">
    <property type="entry name" value="Metallo-B-lactamas"/>
</dbReference>
<dbReference type="Gene3D" id="3.60.15.10">
    <property type="entry name" value="Ribonuclease Z/Hydroxyacylglutathione hydrolase-like"/>
    <property type="match status" value="1"/>
</dbReference>